<evidence type="ECO:0000313" key="3">
    <source>
        <dbReference type="Proteomes" id="UP000054805"/>
    </source>
</evidence>
<organism evidence="1 3">
    <name type="scientific">Trichinella pseudospiralis</name>
    <name type="common">Parasitic roundworm</name>
    <dbReference type="NCBI Taxonomy" id="6337"/>
    <lineage>
        <taxon>Eukaryota</taxon>
        <taxon>Metazoa</taxon>
        <taxon>Ecdysozoa</taxon>
        <taxon>Nematoda</taxon>
        <taxon>Enoplea</taxon>
        <taxon>Dorylaimia</taxon>
        <taxon>Trichinellida</taxon>
        <taxon>Trichinellidae</taxon>
        <taxon>Trichinella</taxon>
    </lineage>
</organism>
<evidence type="ECO:0000313" key="2">
    <source>
        <dbReference type="EMBL" id="KRZ45500.1"/>
    </source>
</evidence>
<protein>
    <submittedName>
        <fullName evidence="1">Uncharacterized protein</fullName>
    </submittedName>
</protein>
<dbReference type="AlphaFoldDB" id="A0A0V1JI07"/>
<reference evidence="3 4" key="1">
    <citation type="submission" date="2015-01" db="EMBL/GenBank/DDBJ databases">
        <title>Evolution of Trichinella species and genotypes.</title>
        <authorList>
            <person name="Korhonen P.K."/>
            <person name="Edoardo P."/>
            <person name="Giuseppe L.R."/>
            <person name="Gasser R.B."/>
        </authorList>
    </citation>
    <scope>NUCLEOTIDE SEQUENCE [LARGE SCALE GENOMIC DNA]</scope>
    <source>
        <strain evidence="2">ISS176</strain>
        <strain evidence="1">ISS588</strain>
    </source>
</reference>
<gene>
    <name evidence="1" type="ORF">T4B_12338</name>
    <name evidence="2" type="ORF">T4C_3200</name>
</gene>
<dbReference type="EMBL" id="JYDS01000003">
    <property type="protein sequence ID" value="KRZ34570.1"/>
    <property type="molecule type" value="Genomic_DNA"/>
</dbReference>
<dbReference type="Proteomes" id="UP000054805">
    <property type="component" value="Unassembled WGS sequence"/>
</dbReference>
<dbReference type="EMBL" id="JYDV01000003">
    <property type="protein sequence ID" value="KRZ45500.1"/>
    <property type="molecule type" value="Genomic_DNA"/>
</dbReference>
<accession>A0A0V1JI07</accession>
<dbReference type="Proteomes" id="UP000054826">
    <property type="component" value="Unassembled WGS sequence"/>
</dbReference>
<comment type="caution">
    <text evidence="1">The sequence shown here is derived from an EMBL/GenBank/DDBJ whole genome shotgun (WGS) entry which is preliminary data.</text>
</comment>
<name>A0A0V1JI07_TRIPS</name>
<sequence>MKRCQFPLYISKRRPHLLQICRPLVSVIPTILCDVELCLSAEFLTIVRGDLKNHQLLHLITG</sequence>
<evidence type="ECO:0000313" key="1">
    <source>
        <dbReference type="EMBL" id="KRZ34570.1"/>
    </source>
</evidence>
<evidence type="ECO:0000313" key="4">
    <source>
        <dbReference type="Proteomes" id="UP000054826"/>
    </source>
</evidence>
<proteinExistence type="predicted"/>
<keyword evidence="3" id="KW-1185">Reference proteome</keyword>